<feature type="non-terminal residue" evidence="1">
    <location>
        <position position="338"/>
    </location>
</feature>
<protein>
    <submittedName>
        <fullName evidence="1">Uncharacterized protein</fullName>
    </submittedName>
</protein>
<organism evidence="1">
    <name type="scientific">marine sediment metagenome</name>
    <dbReference type="NCBI Taxonomy" id="412755"/>
    <lineage>
        <taxon>unclassified sequences</taxon>
        <taxon>metagenomes</taxon>
        <taxon>ecological metagenomes</taxon>
    </lineage>
</organism>
<evidence type="ECO:0000313" key="1">
    <source>
        <dbReference type="EMBL" id="KKK49208.1"/>
    </source>
</evidence>
<comment type="caution">
    <text evidence="1">The sequence shown here is derived from an EMBL/GenBank/DDBJ whole genome shotgun (WGS) entry which is preliminary data.</text>
</comment>
<feature type="non-terminal residue" evidence="1">
    <location>
        <position position="1"/>
    </location>
</feature>
<gene>
    <name evidence="1" type="ORF">LCGC14_3137370</name>
</gene>
<dbReference type="AlphaFoldDB" id="A0A0F8VXW7"/>
<accession>A0A0F8VXW7</accession>
<reference evidence="1" key="1">
    <citation type="journal article" date="2015" name="Nature">
        <title>Complex archaea that bridge the gap between prokaryotes and eukaryotes.</title>
        <authorList>
            <person name="Spang A."/>
            <person name="Saw J.H."/>
            <person name="Jorgensen S.L."/>
            <person name="Zaremba-Niedzwiedzka K."/>
            <person name="Martijn J."/>
            <person name="Lind A.E."/>
            <person name="van Eijk R."/>
            <person name="Schleper C."/>
            <person name="Guy L."/>
            <person name="Ettema T.J."/>
        </authorList>
    </citation>
    <scope>NUCLEOTIDE SEQUENCE</scope>
</reference>
<name>A0A0F8VXW7_9ZZZZ</name>
<proteinExistence type="predicted"/>
<sequence>STTTSPPPHDVGTFLGAGRVQNQILVGGPEINVAENNIANDNFKIWARVERVYNLNGFQVGMVFRSNHTTTSDAGVDLIRLYVEDNGSDNVDIVVEKRAAGAAQFTEVVGTVVMPVGNGGSGPEMRFGGIVSGSEVEVFYSVPVAAGQKSGASDETEIVLGTVDLTQGLDPDDFNDSDHQKIGTIMWNNSIVNVIDNLTVDTRTVSPALYFTDAPNTVKWNGKTYSSVSGLSFDPVQETTQFGAQSVRVTVSGVDTSVLTRILQQNYVGQSAIIRHAHIASDGTITSNPVIVFQGLMNAAFEMQETFDPDGGTAKITTRLVSPFAIISKVNGIPAVCQ</sequence>
<dbReference type="EMBL" id="LAZR01068667">
    <property type="protein sequence ID" value="KKK49208.1"/>
    <property type="molecule type" value="Genomic_DNA"/>
</dbReference>